<dbReference type="Gene3D" id="3.40.190.10">
    <property type="entry name" value="Periplasmic binding protein-like II"/>
    <property type="match status" value="2"/>
</dbReference>
<dbReference type="InterPro" id="IPR006059">
    <property type="entry name" value="SBP"/>
</dbReference>
<dbReference type="SUPFAM" id="SSF53850">
    <property type="entry name" value="Periplasmic binding protein-like II"/>
    <property type="match status" value="1"/>
</dbReference>
<evidence type="ECO:0000256" key="1">
    <source>
        <dbReference type="ARBA" id="ARBA00008520"/>
    </source>
</evidence>
<evidence type="ECO:0000256" key="4">
    <source>
        <dbReference type="SAM" id="SignalP"/>
    </source>
</evidence>
<dbReference type="STRING" id="1616788.AR543_11760"/>
<reference evidence="6" key="1">
    <citation type="submission" date="2015-10" db="EMBL/GenBank/DDBJ databases">
        <title>Genome of Paenibacillus bovis sp. nov.</title>
        <authorList>
            <person name="Wu Z."/>
            <person name="Gao C."/>
            <person name="Liu Z."/>
            <person name="Zheng H."/>
        </authorList>
    </citation>
    <scope>NUCLEOTIDE SEQUENCE [LARGE SCALE GENOMIC DNA]</scope>
    <source>
        <strain evidence="6">BD3526</strain>
    </source>
</reference>
<dbReference type="GO" id="GO:0042956">
    <property type="term" value="P:maltodextrin transmembrane transport"/>
    <property type="evidence" value="ECO:0007669"/>
    <property type="project" value="TreeGrafter"/>
</dbReference>
<dbReference type="PANTHER" id="PTHR30061:SF50">
    <property type="entry name" value="MALTOSE_MALTODEXTRIN-BINDING PERIPLASMIC PROTEIN"/>
    <property type="match status" value="1"/>
</dbReference>
<keyword evidence="6" id="KW-1185">Reference proteome</keyword>
<evidence type="ECO:0000256" key="2">
    <source>
        <dbReference type="ARBA" id="ARBA00022448"/>
    </source>
</evidence>
<gene>
    <name evidence="5" type="ORF">AR543_11760</name>
</gene>
<organism evidence="5 6">
    <name type="scientific">Paenibacillus bovis</name>
    <dbReference type="NCBI Taxonomy" id="1616788"/>
    <lineage>
        <taxon>Bacteria</taxon>
        <taxon>Bacillati</taxon>
        <taxon>Bacillota</taxon>
        <taxon>Bacilli</taxon>
        <taxon>Bacillales</taxon>
        <taxon>Paenibacillaceae</taxon>
        <taxon>Paenibacillus</taxon>
    </lineage>
</organism>
<keyword evidence="2" id="KW-0813">Transport</keyword>
<dbReference type="Proteomes" id="UP000078148">
    <property type="component" value="Chromosome"/>
</dbReference>
<dbReference type="KEGG" id="pbv:AR543_11760"/>
<dbReference type="PROSITE" id="PS51257">
    <property type="entry name" value="PROKAR_LIPOPROTEIN"/>
    <property type="match status" value="1"/>
</dbReference>
<proteinExistence type="inferred from homology"/>
<feature type="signal peptide" evidence="4">
    <location>
        <begin position="1"/>
        <end position="20"/>
    </location>
</feature>
<dbReference type="GO" id="GO:1901982">
    <property type="term" value="F:maltose binding"/>
    <property type="evidence" value="ECO:0007669"/>
    <property type="project" value="TreeGrafter"/>
</dbReference>
<reference evidence="5 6" key="2">
    <citation type="journal article" date="2016" name="Int. J. Syst. Evol. Microbiol.">
        <title>Paenibacillus bovis sp. nov., isolated from raw yak (Bos grunniens) milk.</title>
        <authorList>
            <person name="Gao C."/>
            <person name="Han J."/>
            <person name="Liu Z."/>
            <person name="Xu X."/>
            <person name="Hang F."/>
            <person name="Wu Z."/>
        </authorList>
    </citation>
    <scope>NUCLEOTIDE SEQUENCE [LARGE SCALE GENOMIC DNA]</scope>
    <source>
        <strain evidence="5 6">BD3526</strain>
    </source>
</reference>
<feature type="chain" id="PRO_5038894742" evidence="4">
    <location>
        <begin position="21"/>
        <end position="420"/>
    </location>
</feature>
<evidence type="ECO:0000256" key="3">
    <source>
        <dbReference type="ARBA" id="ARBA00022729"/>
    </source>
</evidence>
<dbReference type="OrthoDB" id="9808332at2"/>
<evidence type="ECO:0000313" key="6">
    <source>
        <dbReference type="Proteomes" id="UP000078148"/>
    </source>
</evidence>
<dbReference type="Pfam" id="PF01547">
    <property type="entry name" value="SBP_bac_1"/>
    <property type="match status" value="1"/>
</dbReference>
<evidence type="ECO:0000313" key="5">
    <source>
        <dbReference type="EMBL" id="ANF96614.1"/>
    </source>
</evidence>
<dbReference type="AlphaFoldDB" id="A0A172ZG36"/>
<dbReference type="PANTHER" id="PTHR30061">
    <property type="entry name" value="MALTOSE-BINDING PERIPLASMIC PROTEIN"/>
    <property type="match status" value="1"/>
</dbReference>
<dbReference type="GO" id="GO:0055052">
    <property type="term" value="C:ATP-binding cassette (ABC) transporter complex, substrate-binding subunit-containing"/>
    <property type="evidence" value="ECO:0007669"/>
    <property type="project" value="TreeGrafter"/>
</dbReference>
<dbReference type="GO" id="GO:0015768">
    <property type="term" value="P:maltose transport"/>
    <property type="evidence" value="ECO:0007669"/>
    <property type="project" value="TreeGrafter"/>
</dbReference>
<dbReference type="RefSeq" id="WP_060534620.1">
    <property type="nucleotide sequence ID" value="NZ_CP013023.1"/>
</dbReference>
<accession>A0A172ZG36</accession>
<dbReference type="CDD" id="cd14747">
    <property type="entry name" value="PBP2_MalE"/>
    <property type="match status" value="1"/>
</dbReference>
<protein>
    <submittedName>
        <fullName evidence="5">ABC transporter substrate-binding protein</fullName>
    </submittedName>
</protein>
<dbReference type="EMBL" id="CP013023">
    <property type="protein sequence ID" value="ANF96614.1"/>
    <property type="molecule type" value="Genomic_DNA"/>
</dbReference>
<sequence length="420" mass="46574">MRKMWKPLVACVLIFSFVLAGCGGKDEAATTSDGKRILKVWGMGAEGTALAKMVPDFEAKNPDIKVQVQAIPWGNAHDKLLTAVASQSGPDVVQMGMSWIPEFAEAGALQDLSSYTEKYPNLKADNYFEGSRTKMTYNDKLVGVPWYIDTRVLFYRKDLLKQVGYNEAPKTWAELKDAATKLTARGKGNYGILLDSKDQLFTLPFAWENGSEVIDSNNQAQLNQKPYVETIQYLSSFFKEGIAPTQSDMQLIPSFGEGILPMFISGPWSVNQVKTELPELKSDQWGTAVIPAKEEGGESMSVLGGSNMSVFSSAKNTEDAVKFISYLNEPDVQVKWYELTQDLPSTTKAWENKVFQDNPNIQTFRTQMDTSRSIPSVKEWETVAKQISDAFDQIVVGGTDIQTQLDQLNEQANSTLQSGS</sequence>
<name>A0A172ZG36_9BACL</name>
<keyword evidence="3 4" id="KW-0732">Signal</keyword>
<comment type="similarity">
    <text evidence="1">Belongs to the bacterial solute-binding protein 1 family.</text>
</comment>